<evidence type="ECO:0000313" key="2">
    <source>
        <dbReference type="EMBL" id="KAJ1084811.1"/>
    </source>
</evidence>
<dbReference type="AlphaFoldDB" id="A0AAV7KZE7"/>
<keyword evidence="3" id="KW-1185">Reference proteome</keyword>
<gene>
    <name evidence="2" type="ORF">NDU88_004957</name>
</gene>
<comment type="caution">
    <text evidence="2">The sequence shown here is derived from an EMBL/GenBank/DDBJ whole genome shotgun (WGS) entry which is preliminary data.</text>
</comment>
<evidence type="ECO:0000256" key="1">
    <source>
        <dbReference type="SAM" id="MobiDB-lite"/>
    </source>
</evidence>
<sequence>MDGQTRALRLSAWQKSVKKARTGDSPRTAINYEFNDSIVIVRSRGRPGRGSRQLRCRGEAAPLSLPDLWRDCHRNLQETRSGALSRPPRRRDTTVASGGGGWQAPGAAAPEAEGRATGKALRVCGGEGVSCRQILQSLGWRGESAGRDMHKQPVAAGMLAPGRGPLRCPAGDGGSFSSLVGGGGNVFISYSPEVGWSPSSFPVQSIFIC</sequence>
<organism evidence="2 3">
    <name type="scientific">Pleurodeles waltl</name>
    <name type="common">Iberian ribbed newt</name>
    <dbReference type="NCBI Taxonomy" id="8319"/>
    <lineage>
        <taxon>Eukaryota</taxon>
        <taxon>Metazoa</taxon>
        <taxon>Chordata</taxon>
        <taxon>Craniata</taxon>
        <taxon>Vertebrata</taxon>
        <taxon>Euteleostomi</taxon>
        <taxon>Amphibia</taxon>
        <taxon>Batrachia</taxon>
        <taxon>Caudata</taxon>
        <taxon>Salamandroidea</taxon>
        <taxon>Salamandridae</taxon>
        <taxon>Pleurodelinae</taxon>
        <taxon>Pleurodeles</taxon>
    </lineage>
</organism>
<dbReference type="Proteomes" id="UP001066276">
    <property type="component" value="Chromosome 12"/>
</dbReference>
<reference evidence="2" key="1">
    <citation type="journal article" date="2022" name="bioRxiv">
        <title>Sequencing and chromosome-scale assembly of the giantPleurodeles waltlgenome.</title>
        <authorList>
            <person name="Brown T."/>
            <person name="Elewa A."/>
            <person name="Iarovenko S."/>
            <person name="Subramanian E."/>
            <person name="Araus A.J."/>
            <person name="Petzold A."/>
            <person name="Susuki M."/>
            <person name="Suzuki K.-i.T."/>
            <person name="Hayashi T."/>
            <person name="Toyoda A."/>
            <person name="Oliveira C."/>
            <person name="Osipova E."/>
            <person name="Leigh N.D."/>
            <person name="Simon A."/>
            <person name="Yun M.H."/>
        </authorList>
    </citation>
    <scope>NUCLEOTIDE SEQUENCE</scope>
    <source>
        <strain evidence="2">20211129_DDA</strain>
        <tissue evidence="2">Liver</tissue>
    </source>
</reference>
<proteinExistence type="predicted"/>
<evidence type="ECO:0000313" key="3">
    <source>
        <dbReference type="Proteomes" id="UP001066276"/>
    </source>
</evidence>
<name>A0AAV7KZE7_PLEWA</name>
<protein>
    <submittedName>
        <fullName evidence="2">Uncharacterized protein</fullName>
    </submittedName>
</protein>
<accession>A0AAV7KZE7</accession>
<dbReference type="EMBL" id="JANPWB010000016">
    <property type="protein sequence ID" value="KAJ1084811.1"/>
    <property type="molecule type" value="Genomic_DNA"/>
</dbReference>
<feature type="compositionally biased region" description="Low complexity" evidence="1">
    <location>
        <begin position="104"/>
        <end position="113"/>
    </location>
</feature>
<feature type="region of interest" description="Disordered" evidence="1">
    <location>
        <begin position="79"/>
        <end position="113"/>
    </location>
</feature>